<dbReference type="RefSeq" id="WP_310410730.1">
    <property type="nucleotide sequence ID" value="NZ_JAVDYC010000001.1"/>
</dbReference>
<keyword evidence="2" id="KW-0472">Membrane</keyword>
<dbReference type="Proteomes" id="UP001183629">
    <property type="component" value="Unassembled WGS sequence"/>
</dbReference>
<evidence type="ECO:0000256" key="2">
    <source>
        <dbReference type="SAM" id="Phobius"/>
    </source>
</evidence>
<dbReference type="AlphaFoldDB" id="A0AAE3ZN06"/>
<evidence type="ECO:0000313" key="3">
    <source>
        <dbReference type="EMBL" id="MDR7321620.1"/>
    </source>
</evidence>
<proteinExistence type="predicted"/>
<evidence type="ECO:0000256" key="1">
    <source>
        <dbReference type="SAM" id="MobiDB-lite"/>
    </source>
</evidence>
<feature type="transmembrane region" description="Helical" evidence="2">
    <location>
        <begin position="7"/>
        <end position="27"/>
    </location>
</feature>
<keyword evidence="2" id="KW-0812">Transmembrane</keyword>
<evidence type="ECO:0000313" key="4">
    <source>
        <dbReference type="Proteomes" id="UP001183629"/>
    </source>
</evidence>
<gene>
    <name evidence="3" type="ORF">J2S44_001870</name>
</gene>
<feature type="compositionally biased region" description="Pro residues" evidence="1">
    <location>
        <begin position="66"/>
        <end position="87"/>
    </location>
</feature>
<reference evidence="3 4" key="1">
    <citation type="submission" date="2023-07" db="EMBL/GenBank/DDBJ databases">
        <title>Sequencing the genomes of 1000 actinobacteria strains.</title>
        <authorList>
            <person name="Klenk H.-P."/>
        </authorList>
    </citation>
    <scope>NUCLEOTIDE SEQUENCE [LARGE SCALE GENOMIC DNA]</scope>
    <source>
        <strain evidence="3 4">DSM 44711</strain>
    </source>
</reference>
<dbReference type="EMBL" id="JAVDYC010000001">
    <property type="protein sequence ID" value="MDR7321620.1"/>
    <property type="molecule type" value="Genomic_DNA"/>
</dbReference>
<accession>A0AAE3ZN06</accession>
<feature type="region of interest" description="Disordered" evidence="1">
    <location>
        <begin position="66"/>
        <end position="88"/>
    </location>
</feature>
<comment type="caution">
    <text evidence="3">The sequence shown here is derived from an EMBL/GenBank/DDBJ whole genome shotgun (WGS) entry which is preliminary data.</text>
</comment>
<keyword evidence="2" id="KW-1133">Transmembrane helix</keyword>
<protein>
    <submittedName>
        <fullName evidence="3">Uncharacterized protein</fullName>
    </submittedName>
</protein>
<feature type="transmembrane region" description="Helical" evidence="2">
    <location>
        <begin position="39"/>
        <end position="60"/>
    </location>
</feature>
<keyword evidence="4" id="KW-1185">Reference proteome</keyword>
<sequence length="110" mass="11260">MSRTVKMILAVMLLVTGITGLVVLLGGEGLDRAEKWVSIVGVTASVVLSGLGLTVSWLAWRRPAPAEPAPAAVPAPAPSPAPVPAPVPGVDVRGARGVQIGDHNTQHNTF</sequence>
<name>A0AAE3ZN06_9ACTN</name>
<organism evidence="3 4">
    <name type="scientific">Catenuloplanes niger</name>
    <dbReference type="NCBI Taxonomy" id="587534"/>
    <lineage>
        <taxon>Bacteria</taxon>
        <taxon>Bacillati</taxon>
        <taxon>Actinomycetota</taxon>
        <taxon>Actinomycetes</taxon>
        <taxon>Micromonosporales</taxon>
        <taxon>Micromonosporaceae</taxon>
        <taxon>Catenuloplanes</taxon>
    </lineage>
</organism>